<evidence type="ECO:0000256" key="6">
    <source>
        <dbReference type="ARBA" id="ARBA00023157"/>
    </source>
</evidence>
<proteinExistence type="predicted"/>
<evidence type="ECO:0000256" key="1">
    <source>
        <dbReference type="ARBA" id="ARBA00004167"/>
    </source>
</evidence>
<reference evidence="10" key="1">
    <citation type="journal article" date="2017" name="Plant J.">
        <title>The pomegranate (Punica granatum L.) genome and the genomics of punicalagin biosynthesis.</title>
        <authorList>
            <person name="Qin G."/>
            <person name="Xu C."/>
            <person name="Ming R."/>
            <person name="Tang H."/>
            <person name="Guyot R."/>
            <person name="Kramer E.M."/>
            <person name="Hu Y."/>
            <person name="Yi X."/>
            <person name="Qi Y."/>
            <person name="Xu X."/>
            <person name="Gao Z."/>
            <person name="Pan H."/>
            <person name="Jian J."/>
            <person name="Tian Y."/>
            <person name="Yue Z."/>
            <person name="Xu Y."/>
        </authorList>
    </citation>
    <scope>NUCLEOTIDE SEQUENCE [LARGE SCALE GENOMIC DNA]</scope>
    <source>
        <strain evidence="10">cv. Dabenzi</strain>
    </source>
</reference>
<accession>A0A218W3X4</accession>
<comment type="subcellular location">
    <subcellularLocation>
        <location evidence="1">Membrane</location>
        <topology evidence="1">Single-pass membrane protein</topology>
    </subcellularLocation>
</comment>
<feature type="domain" description="Bulb-type lectin" evidence="8">
    <location>
        <begin position="1"/>
        <end position="119"/>
    </location>
</feature>
<comment type="caution">
    <text evidence="9">The sequence shown here is derived from an EMBL/GenBank/DDBJ whole genome shotgun (WGS) entry which is preliminary data.</text>
</comment>
<dbReference type="CDD" id="cd00028">
    <property type="entry name" value="B_lectin"/>
    <property type="match status" value="1"/>
</dbReference>
<protein>
    <recommendedName>
        <fullName evidence="8">Bulb-type lectin domain-containing protein</fullName>
    </recommendedName>
</protein>
<dbReference type="Proteomes" id="UP000197138">
    <property type="component" value="Unassembled WGS sequence"/>
</dbReference>
<sequence length="197" mass="21838">MRRGTSVSIEDDAEVLVSPKKTFTCGFYGAGGNAYYSIWFTGSRDCTVVWMANRDKPVNGKGSRLNFPGNGVMVLTDVDGTIAWETNTTSTGAHKAELLESGNLFLKDPSGRILWQSFDNLMDTLLPNQPLTNGMKLISSIDISSRYWPNPELNVFQNWRTNYNSTRIAILDDSGKFLSSDRFQFTLPIEAMGSRGG</sequence>
<keyword evidence="2" id="KW-0812">Transmembrane</keyword>
<evidence type="ECO:0000256" key="2">
    <source>
        <dbReference type="ARBA" id="ARBA00022692"/>
    </source>
</evidence>
<dbReference type="PANTHER" id="PTHR47974">
    <property type="entry name" value="OS07G0415500 PROTEIN"/>
    <property type="match status" value="1"/>
</dbReference>
<evidence type="ECO:0000256" key="7">
    <source>
        <dbReference type="ARBA" id="ARBA00023180"/>
    </source>
</evidence>
<dbReference type="InterPro" id="IPR001480">
    <property type="entry name" value="Bulb-type_lectin_dom"/>
</dbReference>
<evidence type="ECO:0000313" key="10">
    <source>
        <dbReference type="Proteomes" id="UP000197138"/>
    </source>
</evidence>
<evidence type="ECO:0000313" key="9">
    <source>
        <dbReference type="EMBL" id="OWM67168.1"/>
    </source>
</evidence>
<dbReference type="EMBL" id="MTKT01005400">
    <property type="protein sequence ID" value="OWM67168.1"/>
    <property type="molecule type" value="Genomic_DNA"/>
</dbReference>
<evidence type="ECO:0000256" key="3">
    <source>
        <dbReference type="ARBA" id="ARBA00022729"/>
    </source>
</evidence>
<evidence type="ECO:0000256" key="4">
    <source>
        <dbReference type="ARBA" id="ARBA00022989"/>
    </source>
</evidence>
<evidence type="ECO:0000256" key="5">
    <source>
        <dbReference type="ARBA" id="ARBA00023136"/>
    </source>
</evidence>
<dbReference type="SMART" id="SM00108">
    <property type="entry name" value="B_lectin"/>
    <property type="match status" value="1"/>
</dbReference>
<dbReference type="PANTHER" id="PTHR47974:SF4">
    <property type="entry name" value="RECEPTOR-LIKE SERINE_THREONINE-PROTEIN KINASE"/>
    <property type="match status" value="1"/>
</dbReference>
<keyword evidence="6" id="KW-1015">Disulfide bond</keyword>
<keyword evidence="5" id="KW-0472">Membrane</keyword>
<name>A0A218W3X4_PUNGR</name>
<organism evidence="9 10">
    <name type="scientific">Punica granatum</name>
    <name type="common">Pomegranate</name>
    <dbReference type="NCBI Taxonomy" id="22663"/>
    <lineage>
        <taxon>Eukaryota</taxon>
        <taxon>Viridiplantae</taxon>
        <taxon>Streptophyta</taxon>
        <taxon>Embryophyta</taxon>
        <taxon>Tracheophyta</taxon>
        <taxon>Spermatophyta</taxon>
        <taxon>Magnoliopsida</taxon>
        <taxon>eudicotyledons</taxon>
        <taxon>Gunneridae</taxon>
        <taxon>Pentapetalae</taxon>
        <taxon>rosids</taxon>
        <taxon>malvids</taxon>
        <taxon>Myrtales</taxon>
        <taxon>Lythraceae</taxon>
        <taxon>Punica</taxon>
    </lineage>
</organism>
<dbReference type="AlphaFoldDB" id="A0A218W3X4"/>
<dbReference type="FunFam" id="2.90.10.10:FF:000006">
    <property type="entry name" value="Serine/threonine-protein kinase"/>
    <property type="match status" value="1"/>
</dbReference>
<dbReference type="GO" id="GO:0016020">
    <property type="term" value="C:membrane"/>
    <property type="evidence" value="ECO:0007669"/>
    <property type="project" value="UniProtKB-SubCell"/>
</dbReference>
<dbReference type="SUPFAM" id="SSF51110">
    <property type="entry name" value="alpha-D-mannose-specific plant lectins"/>
    <property type="match status" value="1"/>
</dbReference>
<gene>
    <name evidence="9" type="ORF">CDL15_Pgr000620</name>
</gene>
<evidence type="ECO:0000259" key="8">
    <source>
        <dbReference type="PROSITE" id="PS50927"/>
    </source>
</evidence>
<dbReference type="PROSITE" id="PS50927">
    <property type="entry name" value="BULB_LECTIN"/>
    <property type="match status" value="1"/>
</dbReference>
<keyword evidence="3" id="KW-0732">Signal</keyword>
<dbReference type="Pfam" id="PF01453">
    <property type="entry name" value="B_lectin"/>
    <property type="match status" value="1"/>
</dbReference>
<keyword evidence="4" id="KW-1133">Transmembrane helix</keyword>
<keyword evidence="7" id="KW-0325">Glycoprotein</keyword>
<dbReference type="Gene3D" id="2.90.10.10">
    <property type="entry name" value="Bulb-type lectin domain"/>
    <property type="match status" value="1"/>
</dbReference>
<dbReference type="InterPro" id="IPR036426">
    <property type="entry name" value="Bulb-type_lectin_dom_sf"/>
</dbReference>